<gene>
    <name evidence="7" type="ORF">KGMB01110_01010</name>
</gene>
<evidence type="ECO:0000256" key="4">
    <source>
        <dbReference type="PROSITE-ProRule" id="PRU00182"/>
    </source>
</evidence>
<evidence type="ECO:0000313" key="7">
    <source>
        <dbReference type="EMBL" id="GCA65665.1"/>
    </source>
</evidence>
<dbReference type="SMART" id="SM00363">
    <property type="entry name" value="S4"/>
    <property type="match status" value="1"/>
</dbReference>
<dbReference type="PROSITE" id="PS50889">
    <property type="entry name" value="S4"/>
    <property type="match status" value="1"/>
</dbReference>
<reference evidence="8" key="1">
    <citation type="submission" date="2018-09" db="EMBL/GenBank/DDBJ databases">
        <title>Draft Genome Sequence of Mediterraneibacter sp. KCTC 15684.</title>
        <authorList>
            <person name="Kim J.S."/>
            <person name="Han K.I."/>
            <person name="Suh M.K."/>
            <person name="Lee K.C."/>
            <person name="Eom M.K."/>
            <person name="Lee J.H."/>
            <person name="Park S.H."/>
            <person name="Kang S.W."/>
            <person name="Park J.E."/>
            <person name="Oh B.S."/>
            <person name="Yu S.Y."/>
            <person name="Choi S.H."/>
            <person name="Lee D.H."/>
            <person name="Yoon H."/>
            <person name="Kim B."/>
            <person name="Yang S.J."/>
            <person name="Lee J.S."/>
        </authorList>
    </citation>
    <scope>NUCLEOTIDE SEQUENCE [LARGE SCALE GENOMIC DNA]</scope>
    <source>
        <strain evidence="8">KCTC 15684</strain>
    </source>
</reference>
<protein>
    <recommendedName>
        <fullName evidence="5">Pseudouridine synthase</fullName>
        <ecNumber evidence="5">5.4.99.-</ecNumber>
    </recommendedName>
</protein>
<dbReference type="PROSITE" id="PS01149">
    <property type="entry name" value="PSI_RSU"/>
    <property type="match status" value="1"/>
</dbReference>
<dbReference type="InterPro" id="IPR036986">
    <property type="entry name" value="S4_RNA-bd_sf"/>
</dbReference>
<proteinExistence type="inferred from homology"/>
<comment type="similarity">
    <text evidence="1 5">Belongs to the pseudouridine synthase RsuA family.</text>
</comment>
<dbReference type="Gene3D" id="3.30.70.1560">
    <property type="entry name" value="Alpha-L RNA-binding motif"/>
    <property type="match status" value="1"/>
</dbReference>
<dbReference type="InterPro" id="IPR020103">
    <property type="entry name" value="PsdUridine_synth_cat_dom_sf"/>
</dbReference>
<evidence type="ECO:0000259" key="6">
    <source>
        <dbReference type="SMART" id="SM00363"/>
    </source>
</evidence>
<dbReference type="GO" id="GO:0003723">
    <property type="term" value="F:RNA binding"/>
    <property type="evidence" value="ECO:0007669"/>
    <property type="project" value="UniProtKB-KW"/>
</dbReference>
<dbReference type="Pfam" id="PF00849">
    <property type="entry name" value="PseudoU_synth_2"/>
    <property type="match status" value="1"/>
</dbReference>
<dbReference type="EMBL" id="BHGK01000001">
    <property type="protein sequence ID" value="GCA65665.1"/>
    <property type="molecule type" value="Genomic_DNA"/>
</dbReference>
<keyword evidence="3 5" id="KW-0413">Isomerase</keyword>
<dbReference type="InterPro" id="IPR002942">
    <property type="entry name" value="S4_RNA-bd"/>
</dbReference>
<evidence type="ECO:0000256" key="5">
    <source>
        <dbReference type="RuleBase" id="RU003887"/>
    </source>
</evidence>
<dbReference type="Gene3D" id="3.30.70.580">
    <property type="entry name" value="Pseudouridine synthase I, catalytic domain, N-terminal subdomain"/>
    <property type="match status" value="1"/>
</dbReference>
<dbReference type="PANTHER" id="PTHR47683:SF4">
    <property type="entry name" value="PSEUDOURIDINE SYNTHASE"/>
    <property type="match status" value="1"/>
</dbReference>
<organism evidence="7 8">
    <name type="scientific">Mediterraneibacter butyricigenes</name>
    <dbReference type="NCBI Taxonomy" id="2316025"/>
    <lineage>
        <taxon>Bacteria</taxon>
        <taxon>Bacillati</taxon>
        <taxon>Bacillota</taxon>
        <taxon>Clostridia</taxon>
        <taxon>Lachnospirales</taxon>
        <taxon>Lachnospiraceae</taxon>
        <taxon>Mediterraneibacter</taxon>
    </lineage>
</organism>
<dbReference type="EC" id="5.4.99.-" evidence="5"/>
<evidence type="ECO:0000256" key="2">
    <source>
        <dbReference type="ARBA" id="ARBA00022884"/>
    </source>
</evidence>
<dbReference type="Pfam" id="PF01479">
    <property type="entry name" value="S4"/>
    <property type="match status" value="1"/>
</dbReference>
<dbReference type="GO" id="GO:0000455">
    <property type="term" value="P:enzyme-directed rRNA pseudouridine synthesis"/>
    <property type="evidence" value="ECO:0007669"/>
    <property type="project" value="UniProtKB-ARBA"/>
</dbReference>
<dbReference type="AlphaFoldDB" id="A0A391NXH9"/>
<dbReference type="Gene3D" id="3.10.290.10">
    <property type="entry name" value="RNA-binding S4 domain"/>
    <property type="match status" value="1"/>
</dbReference>
<dbReference type="CDD" id="cd02553">
    <property type="entry name" value="PseudoU_synth_RsuA"/>
    <property type="match status" value="1"/>
</dbReference>
<dbReference type="RefSeq" id="WP_117888291.1">
    <property type="nucleotide sequence ID" value="NZ_BHGK01000001.1"/>
</dbReference>
<dbReference type="InterPro" id="IPR018496">
    <property type="entry name" value="PsdUridine_synth_RsuA/RluB_CS"/>
</dbReference>
<dbReference type="InterPro" id="IPR020094">
    <property type="entry name" value="TruA/RsuA/RluB/E/F_N"/>
</dbReference>
<evidence type="ECO:0000256" key="1">
    <source>
        <dbReference type="ARBA" id="ARBA00008348"/>
    </source>
</evidence>
<dbReference type="GO" id="GO:0005829">
    <property type="term" value="C:cytosol"/>
    <property type="evidence" value="ECO:0007669"/>
    <property type="project" value="UniProtKB-ARBA"/>
</dbReference>
<dbReference type="NCBIfam" id="TIGR00093">
    <property type="entry name" value="pseudouridine synthase"/>
    <property type="match status" value="1"/>
</dbReference>
<evidence type="ECO:0000313" key="8">
    <source>
        <dbReference type="Proteomes" id="UP000265643"/>
    </source>
</evidence>
<sequence>MKIRLDKYLSDMNCGTRSEVKKMIRQGLVCVDQKIIKSPEYKVDTEIQNISVQGKLLSYEKYRYYMLYKPAGVVSATTDRRDQTVLDLIPELKGQDYFPVGRLDKDTVGLLLITNDGPLAHRLLSPAHHVDKIYEAKIQGMADQTDIEKFAAGVEIGEKKPCAPAKLQILSVDEKTQTSYISLTIHEGKFHQVKRMFHALGKEVTFLKRVQMAELSLDETLKPGEYRELTEEEKKKLC</sequence>
<dbReference type="Proteomes" id="UP000265643">
    <property type="component" value="Unassembled WGS sequence"/>
</dbReference>
<dbReference type="InterPro" id="IPR050343">
    <property type="entry name" value="RsuA_PseudoU_synthase"/>
</dbReference>
<dbReference type="SUPFAM" id="SSF55120">
    <property type="entry name" value="Pseudouridine synthase"/>
    <property type="match status" value="1"/>
</dbReference>
<name>A0A391NXH9_9FIRM</name>
<evidence type="ECO:0000256" key="3">
    <source>
        <dbReference type="ARBA" id="ARBA00023235"/>
    </source>
</evidence>
<dbReference type="GO" id="GO:0120159">
    <property type="term" value="F:rRNA pseudouridine synthase activity"/>
    <property type="evidence" value="ECO:0007669"/>
    <property type="project" value="UniProtKB-ARBA"/>
</dbReference>
<dbReference type="InterPro" id="IPR006145">
    <property type="entry name" value="PsdUridine_synth_RsuA/RluA"/>
</dbReference>
<keyword evidence="8" id="KW-1185">Reference proteome</keyword>
<feature type="domain" description="RNA-binding S4" evidence="6">
    <location>
        <begin position="3"/>
        <end position="63"/>
    </location>
</feature>
<dbReference type="SUPFAM" id="SSF55174">
    <property type="entry name" value="Alpha-L RNA-binding motif"/>
    <property type="match status" value="1"/>
</dbReference>
<dbReference type="CDD" id="cd00165">
    <property type="entry name" value="S4"/>
    <property type="match status" value="1"/>
</dbReference>
<dbReference type="InterPro" id="IPR000748">
    <property type="entry name" value="PsdUridine_synth_RsuA/RluB/E/F"/>
</dbReference>
<dbReference type="FunFam" id="3.30.70.1560:FF:000001">
    <property type="entry name" value="Pseudouridine synthase"/>
    <property type="match status" value="1"/>
</dbReference>
<accession>A0A391NXH9</accession>
<dbReference type="InterPro" id="IPR042092">
    <property type="entry name" value="PsdUridine_s_RsuA/RluB/E/F_cat"/>
</dbReference>
<keyword evidence="2 4" id="KW-0694">RNA-binding</keyword>
<comment type="caution">
    <text evidence="7">The sequence shown here is derived from an EMBL/GenBank/DDBJ whole genome shotgun (WGS) entry which is preliminary data.</text>
</comment>
<dbReference type="PANTHER" id="PTHR47683">
    <property type="entry name" value="PSEUDOURIDINE SYNTHASE FAMILY PROTEIN-RELATED"/>
    <property type="match status" value="1"/>
</dbReference>